<accession>A0AAW1D2E4</accession>
<keyword evidence="9" id="KW-0378">Hydrolase</keyword>
<feature type="region of interest" description="Disordered" evidence="22">
    <location>
        <begin position="632"/>
        <end position="676"/>
    </location>
</feature>
<dbReference type="Proteomes" id="UP001461498">
    <property type="component" value="Unassembled WGS sequence"/>
</dbReference>
<reference evidence="24 25" key="1">
    <citation type="submission" date="2022-12" db="EMBL/GenBank/DDBJ databases">
        <title>Chromosome-level genome assembly of true bugs.</title>
        <authorList>
            <person name="Ma L."/>
            <person name="Li H."/>
        </authorList>
    </citation>
    <scope>NUCLEOTIDE SEQUENCE [LARGE SCALE GENOMIC DNA]</scope>
    <source>
        <strain evidence="24">Lab_2022b</strain>
    </source>
</reference>
<evidence type="ECO:0000256" key="20">
    <source>
        <dbReference type="ARBA" id="ARBA00047714"/>
    </source>
</evidence>
<evidence type="ECO:0000256" key="9">
    <source>
        <dbReference type="ARBA" id="ARBA00022801"/>
    </source>
</evidence>
<evidence type="ECO:0000256" key="6">
    <source>
        <dbReference type="ARBA" id="ARBA00022490"/>
    </source>
</evidence>
<comment type="catalytic activity">
    <reaction evidence="15">
        <text>C-terminal L-alpha-aminoacyl-L-glutamyl-L-glutamyl-[tubulin] + H2O = C-terminal L-alpha-aminoacyl-L-glutamyl-[tubulin] + L-glutamate</text>
        <dbReference type="Rhea" id="RHEA:63792"/>
        <dbReference type="Rhea" id="RHEA-COMP:16435"/>
        <dbReference type="Rhea" id="RHEA-COMP:16436"/>
        <dbReference type="ChEBI" id="CHEBI:15377"/>
        <dbReference type="ChEBI" id="CHEBI:29985"/>
        <dbReference type="ChEBI" id="CHEBI:149555"/>
        <dbReference type="ChEBI" id="CHEBI:149556"/>
        <dbReference type="EC" id="3.4.17.24"/>
    </reaction>
    <physiologicalReaction direction="left-to-right" evidence="15">
        <dbReference type="Rhea" id="RHEA:63793"/>
    </physiologicalReaction>
</comment>
<keyword evidence="8" id="KW-0479">Metal-binding</keyword>
<feature type="domain" description="Peptidase M14" evidence="23">
    <location>
        <begin position="143"/>
        <end position="556"/>
    </location>
</feature>
<dbReference type="PANTHER" id="PTHR12756:SF12">
    <property type="entry name" value="CYTOSOLIC CARBOXYPEPTIDASE-LIKE PROTEIN 5"/>
    <property type="match status" value="1"/>
</dbReference>
<evidence type="ECO:0000256" key="4">
    <source>
        <dbReference type="ARBA" id="ARBA00004214"/>
    </source>
</evidence>
<dbReference type="InterPro" id="IPR000834">
    <property type="entry name" value="Peptidase_M14"/>
</dbReference>
<name>A0AAW1D2E4_9HEMI</name>
<dbReference type="EC" id="3.4.17.24" evidence="17"/>
<comment type="subcellular location">
    <subcellularLocation>
        <location evidence="3">Cytoplasm</location>
        <location evidence="3">Cytoskeleton</location>
        <location evidence="3">Spindle</location>
    </subcellularLocation>
    <subcellularLocation>
        <location evidence="4">Midbody</location>
    </subcellularLocation>
    <subcellularLocation>
        <location evidence="2">Nucleus</location>
    </subcellularLocation>
</comment>
<evidence type="ECO:0000256" key="14">
    <source>
        <dbReference type="ARBA" id="ARBA00024141"/>
    </source>
</evidence>
<comment type="caution">
    <text evidence="24">The sequence shown here is derived from an EMBL/GenBank/DDBJ whole genome shotgun (WGS) entry which is preliminary data.</text>
</comment>
<evidence type="ECO:0000256" key="2">
    <source>
        <dbReference type="ARBA" id="ARBA00004123"/>
    </source>
</evidence>
<evidence type="ECO:0000256" key="10">
    <source>
        <dbReference type="ARBA" id="ARBA00022833"/>
    </source>
</evidence>
<evidence type="ECO:0000256" key="17">
    <source>
        <dbReference type="ARBA" id="ARBA00026108"/>
    </source>
</evidence>
<keyword evidence="12" id="KW-0206">Cytoskeleton</keyword>
<organism evidence="24 25">
    <name type="scientific">Rhynocoris fuscipes</name>
    <dbReference type="NCBI Taxonomy" id="488301"/>
    <lineage>
        <taxon>Eukaryota</taxon>
        <taxon>Metazoa</taxon>
        <taxon>Ecdysozoa</taxon>
        <taxon>Arthropoda</taxon>
        <taxon>Hexapoda</taxon>
        <taxon>Insecta</taxon>
        <taxon>Pterygota</taxon>
        <taxon>Neoptera</taxon>
        <taxon>Paraneoptera</taxon>
        <taxon>Hemiptera</taxon>
        <taxon>Heteroptera</taxon>
        <taxon>Panheteroptera</taxon>
        <taxon>Cimicomorpha</taxon>
        <taxon>Reduviidae</taxon>
        <taxon>Harpactorinae</taxon>
        <taxon>Harpactorini</taxon>
        <taxon>Rhynocoris</taxon>
    </lineage>
</organism>
<comment type="catalytic activity">
    <reaction evidence="16">
        <text>C-terminal L-alpha-aminoacyl-L-glutamyl-[tubulin] + H2O = C-terminal L-alpha-aminoacyl-[tubulin] + L-glutamate</text>
        <dbReference type="Rhea" id="RHEA:63796"/>
        <dbReference type="Rhea" id="RHEA-COMP:16436"/>
        <dbReference type="Rhea" id="RHEA-COMP:16437"/>
        <dbReference type="ChEBI" id="CHEBI:15377"/>
        <dbReference type="ChEBI" id="CHEBI:29985"/>
        <dbReference type="ChEBI" id="CHEBI:90782"/>
        <dbReference type="ChEBI" id="CHEBI:149556"/>
        <dbReference type="EC" id="3.4.17.24"/>
    </reaction>
    <physiologicalReaction direction="left-to-right" evidence="16">
        <dbReference type="Rhea" id="RHEA:63797"/>
    </physiologicalReaction>
</comment>
<evidence type="ECO:0000256" key="11">
    <source>
        <dbReference type="ARBA" id="ARBA00023049"/>
    </source>
</evidence>
<keyword evidence="7" id="KW-0645">Protease</keyword>
<dbReference type="EMBL" id="JAPXFL010000006">
    <property type="protein sequence ID" value="KAK9505198.1"/>
    <property type="molecule type" value="Genomic_DNA"/>
</dbReference>
<dbReference type="GO" id="GO:0006508">
    <property type="term" value="P:proteolysis"/>
    <property type="evidence" value="ECO:0007669"/>
    <property type="project" value="UniProtKB-KW"/>
</dbReference>
<comment type="similarity">
    <text evidence="5 21">Belongs to the peptidase M14 family.</text>
</comment>
<dbReference type="InterPro" id="IPR040626">
    <property type="entry name" value="Pepdidase_M14_N"/>
</dbReference>
<keyword evidence="11" id="KW-0482">Metalloprotease</keyword>
<dbReference type="PROSITE" id="PS52035">
    <property type="entry name" value="PEPTIDASE_M14"/>
    <property type="match status" value="1"/>
</dbReference>
<evidence type="ECO:0000256" key="18">
    <source>
        <dbReference type="ARBA" id="ARBA00032753"/>
    </source>
</evidence>
<evidence type="ECO:0000259" key="23">
    <source>
        <dbReference type="PROSITE" id="PS52035"/>
    </source>
</evidence>
<dbReference type="InterPro" id="IPR050821">
    <property type="entry name" value="Cytosolic_carboxypeptidase"/>
</dbReference>
<dbReference type="InterPro" id="IPR034286">
    <property type="entry name" value="M14_AGBL5-like"/>
</dbReference>
<evidence type="ECO:0000256" key="1">
    <source>
        <dbReference type="ARBA" id="ARBA00001947"/>
    </source>
</evidence>
<evidence type="ECO:0000256" key="21">
    <source>
        <dbReference type="PROSITE-ProRule" id="PRU01379"/>
    </source>
</evidence>
<evidence type="ECO:0000256" key="19">
    <source>
        <dbReference type="ARBA" id="ARBA00032928"/>
    </source>
</evidence>
<gene>
    <name evidence="24" type="ORF">O3M35_009303</name>
</gene>
<keyword evidence="25" id="KW-1185">Reference proteome</keyword>
<protein>
    <recommendedName>
        <fullName evidence="14">Cytosolic carboxypeptidase-like protein 5</fullName>
        <ecNumber evidence="17">3.4.17.24</ecNumber>
    </recommendedName>
    <alternativeName>
        <fullName evidence="19">ATP/GTP-binding protein-like 5</fullName>
    </alternativeName>
    <alternativeName>
        <fullName evidence="18">Protein deglutamylase CCP5</fullName>
    </alternativeName>
</protein>
<keyword evidence="6" id="KW-0963">Cytoplasm</keyword>
<dbReference type="Pfam" id="PF18027">
    <property type="entry name" value="Pepdidase_M14_N"/>
    <property type="match status" value="1"/>
</dbReference>
<dbReference type="SUPFAM" id="SSF53187">
    <property type="entry name" value="Zn-dependent exopeptidases"/>
    <property type="match status" value="1"/>
</dbReference>
<proteinExistence type="inferred from homology"/>
<evidence type="ECO:0000256" key="16">
    <source>
        <dbReference type="ARBA" id="ARBA00024627"/>
    </source>
</evidence>
<keyword evidence="13" id="KW-0539">Nucleus</keyword>
<evidence type="ECO:0000256" key="5">
    <source>
        <dbReference type="ARBA" id="ARBA00005988"/>
    </source>
</evidence>
<dbReference type="CDD" id="cd06236">
    <property type="entry name" value="M14_AGBL5_like"/>
    <property type="match status" value="1"/>
</dbReference>
<evidence type="ECO:0000256" key="3">
    <source>
        <dbReference type="ARBA" id="ARBA00004186"/>
    </source>
</evidence>
<feature type="active site" description="Proton donor/acceptor" evidence="21">
    <location>
        <position position="503"/>
    </location>
</feature>
<evidence type="ECO:0000256" key="22">
    <source>
        <dbReference type="SAM" id="MobiDB-lite"/>
    </source>
</evidence>
<evidence type="ECO:0000256" key="15">
    <source>
        <dbReference type="ARBA" id="ARBA00024524"/>
    </source>
</evidence>
<evidence type="ECO:0000256" key="13">
    <source>
        <dbReference type="ARBA" id="ARBA00023242"/>
    </source>
</evidence>
<sequence length="676" mass="77588">MEFECNGFKFTSDFDSGNLGKVEFVGQDDGEGENKMYEFNIWTRSDCAGTEFANGNRTWFYFGVTETPQACIIKFNIIMNKQSKMYGQGMAPVYRVLPGQPVWERIKEKPTFLLADEGNFHLTFIHRLMELRPKTTIYFAFTYPFTYNDLGNYLESLEFIKHTSEICLEPVTFERLKTLSPDTVYLHRELLCRSLEGRNVNLITITSLHNVTSSREVRLTNLFPDETVPRPYKFNKKVIFLSARVHPGETPSSYVLNGMINYLISANDVPALILRKHYVFKIIPMLNPDGVYHGNYRTDTRGVNLNRVYNNPSFKYHPSIYGARALLLYYHFGREIFNVSTPDSDEIEENNRISKIEDGVSDLSLDKLAAKIESNSTTEISLSKKCSAEQVFDHTDEPLFVPGRFGPEPAESGLYLYVDMHGHASKKGIFMYGNHFKDILSNVECRLLPKLISLNSPHFHYESCNFSEKNMYTRDKRDGCSREGSGRVAVYKATGLIRSYTLECNYNTGKKLNHLPPLPSIIDKKSTPHPVHPPKYTPAIYEEMGRQILIAVLDLNNLNPWSRITQSQYRTLTSVRETLRLRVLSEQNLALHRERTRALKVCRGETRPWKRPKGTTATVITGLNIASASTSAHKKLRTSLKRTKSSSEPQIRLEKKSTSDSRRLIPEQRRKKMKPK</sequence>
<dbReference type="Gene3D" id="2.60.40.3120">
    <property type="match status" value="1"/>
</dbReference>
<evidence type="ECO:0000256" key="12">
    <source>
        <dbReference type="ARBA" id="ARBA00023212"/>
    </source>
</evidence>
<comment type="catalytic activity">
    <reaction evidence="20">
        <text>gamma-L-glutamyl-L-glutamyl-[protein] + H2O = L-glutamyl-[protein] + L-glutamate</text>
        <dbReference type="Rhea" id="RHEA:60152"/>
        <dbReference type="Rhea" id="RHEA-COMP:10208"/>
        <dbReference type="Rhea" id="RHEA-COMP:15517"/>
        <dbReference type="ChEBI" id="CHEBI:15377"/>
        <dbReference type="ChEBI" id="CHEBI:29973"/>
        <dbReference type="ChEBI" id="CHEBI:29985"/>
        <dbReference type="ChEBI" id="CHEBI:143622"/>
    </reaction>
    <physiologicalReaction direction="left-to-right" evidence="20">
        <dbReference type="Rhea" id="RHEA:60153"/>
    </physiologicalReaction>
</comment>
<dbReference type="AlphaFoldDB" id="A0AAW1D2E4"/>
<evidence type="ECO:0000313" key="24">
    <source>
        <dbReference type="EMBL" id="KAK9505198.1"/>
    </source>
</evidence>
<dbReference type="PANTHER" id="PTHR12756">
    <property type="entry name" value="CYTOSOLIC CARBOXYPEPTIDASE"/>
    <property type="match status" value="1"/>
</dbReference>
<evidence type="ECO:0000256" key="7">
    <source>
        <dbReference type="ARBA" id="ARBA00022670"/>
    </source>
</evidence>
<dbReference type="Gene3D" id="3.40.630.10">
    <property type="entry name" value="Zn peptidases"/>
    <property type="match status" value="2"/>
</dbReference>
<dbReference type="GO" id="GO:0005737">
    <property type="term" value="C:cytoplasm"/>
    <property type="evidence" value="ECO:0007669"/>
    <property type="project" value="UniProtKB-SubCell"/>
</dbReference>
<keyword evidence="10" id="KW-0862">Zinc</keyword>
<feature type="compositionally biased region" description="Basic and acidic residues" evidence="22">
    <location>
        <begin position="651"/>
        <end position="668"/>
    </location>
</feature>
<dbReference type="GO" id="GO:0004181">
    <property type="term" value="F:metallocarboxypeptidase activity"/>
    <property type="evidence" value="ECO:0007669"/>
    <property type="project" value="InterPro"/>
</dbReference>
<feature type="compositionally biased region" description="Basic residues" evidence="22">
    <location>
        <begin position="632"/>
        <end position="644"/>
    </location>
</feature>
<evidence type="ECO:0000313" key="25">
    <source>
        <dbReference type="Proteomes" id="UP001461498"/>
    </source>
</evidence>
<dbReference type="Pfam" id="PF00246">
    <property type="entry name" value="Peptidase_M14"/>
    <property type="match status" value="1"/>
</dbReference>
<comment type="cofactor">
    <cofactor evidence="1">
        <name>Zn(2+)</name>
        <dbReference type="ChEBI" id="CHEBI:29105"/>
    </cofactor>
</comment>
<dbReference type="GO" id="GO:0008270">
    <property type="term" value="F:zinc ion binding"/>
    <property type="evidence" value="ECO:0007669"/>
    <property type="project" value="InterPro"/>
</dbReference>
<evidence type="ECO:0000256" key="8">
    <source>
        <dbReference type="ARBA" id="ARBA00022723"/>
    </source>
</evidence>